<proteinExistence type="predicted"/>
<name>A0A8H6MGC9_9AGAR</name>
<evidence type="ECO:0000256" key="1">
    <source>
        <dbReference type="SAM" id="Coils"/>
    </source>
</evidence>
<evidence type="ECO:0000313" key="3">
    <source>
        <dbReference type="EMBL" id="KAF6764571.1"/>
    </source>
</evidence>
<keyword evidence="1" id="KW-0175">Coiled coil</keyword>
<accession>A0A8H6MGC9</accession>
<dbReference type="OrthoDB" id="3037913at2759"/>
<dbReference type="EMBL" id="JACGCI010000004">
    <property type="protein sequence ID" value="KAF6764571.1"/>
    <property type="molecule type" value="Genomic_DNA"/>
</dbReference>
<keyword evidence="4" id="KW-1185">Reference proteome</keyword>
<dbReference type="Proteomes" id="UP000521943">
    <property type="component" value="Unassembled WGS sequence"/>
</dbReference>
<protein>
    <submittedName>
        <fullName evidence="3">Uncharacterized protein</fullName>
    </submittedName>
</protein>
<evidence type="ECO:0000313" key="4">
    <source>
        <dbReference type="Proteomes" id="UP000521943"/>
    </source>
</evidence>
<gene>
    <name evidence="3" type="ORF">DFP72DRAFT_424678</name>
</gene>
<feature type="coiled-coil region" evidence="1">
    <location>
        <begin position="46"/>
        <end position="102"/>
    </location>
</feature>
<dbReference type="AlphaFoldDB" id="A0A8H6MGC9"/>
<reference evidence="3 4" key="1">
    <citation type="submission" date="2020-07" db="EMBL/GenBank/DDBJ databases">
        <title>Comparative genomics of pyrophilous fungi reveals a link between fire events and developmental genes.</title>
        <authorList>
            <consortium name="DOE Joint Genome Institute"/>
            <person name="Steindorff A.S."/>
            <person name="Carver A."/>
            <person name="Calhoun S."/>
            <person name="Stillman K."/>
            <person name="Liu H."/>
            <person name="Lipzen A."/>
            <person name="Pangilinan J."/>
            <person name="Labutti K."/>
            <person name="Bruns T.D."/>
            <person name="Grigoriev I.V."/>
        </authorList>
    </citation>
    <scope>NUCLEOTIDE SEQUENCE [LARGE SCALE GENOMIC DNA]</scope>
    <source>
        <strain evidence="3 4">CBS 144469</strain>
    </source>
</reference>
<organism evidence="3 4">
    <name type="scientific">Ephemerocybe angulata</name>
    <dbReference type="NCBI Taxonomy" id="980116"/>
    <lineage>
        <taxon>Eukaryota</taxon>
        <taxon>Fungi</taxon>
        <taxon>Dikarya</taxon>
        <taxon>Basidiomycota</taxon>
        <taxon>Agaricomycotina</taxon>
        <taxon>Agaricomycetes</taxon>
        <taxon>Agaricomycetidae</taxon>
        <taxon>Agaricales</taxon>
        <taxon>Agaricineae</taxon>
        <taxon>Psathyrellaceae</taxon>
        <taxon>Ephemerocybe</taxon>
    </lineage>
</organism>
<sequence>MVEIQIGGPDDAPDFSAAAYAAARDAMKAQMPEATNDLIIATLRTIWRAQKEAENALKAQEKAAEEAAAADRARLDAERDALFQAELEKEREAARLEDMKKNKMKYVAIASGVAVPNEAPIDVPMSVIRQLKLFKFVPLYLFTDEALQSSAKDPTVYDDGLGAISLEDDGSGGFKVLRGEGARKPLVVKKADDELSWDEYAVAWQRFLPAATLAGWSTAWTDMFADHAASVQTHPYRSVNDPSGEKRAALLIYSAMMRKTWHQRLELQVNPMEDLSVWNDEVLALAKEEAHARARDRREKMREKVSEARMTRTRLG</sequence>
<comment type="caution">
    <text evidence="3">The sequence shown here is derived from an EMBL/GenBank/DDBJ whole genome shotgun (WGS) entry which is preliminary data.</text>
</comment>
<evidence type="ECO:0000256" key="2">
    <source>
        <dbReference type="SAM" id="MobiDB-lite"/>
    </source>
</evidence>
<feature type="compositionally biased region" description="Basic and acidic residues" evidence="2">
    <location>
        <begin position="293"/>
        <end position="310"/>
    </location>
</feature>
<feature type="region of interest" description="Disordered" evidence="2">
    <location>
        <begin position="293"/>
        <end position="316"/>
    </location>
</feature>